<dbReference type="PANTHER" id="PTHR21599:SF0">
    <property type="entry name" value="GLYCERATE KINASE"/>
    <property type="match status" value="1"/>
</dbReference>
<dbReference type="Gene3D" id="3.40.50.10350">
    <property type="entry name" value="Glycerate kinase, domain 1"/>
    <property type="match status" value="1"/>
</dbReference>
<keyword evidence="3 4" id="KW-0418">Kinase</keyword>
<sequence length="340" mass="33703">MDALVIAAARTPLVAAVLDTWARSAPQPPDLVEVGDAGATGLAVVPGERIPVVLTGPADAAGGARAVGGPATVVRSAAGAWVATAEIDPLPGAGSWDVGELVLAAADHADTVFLLAGDAEVPDGGEGLLRSVAGSSDPAEPTPDTVRRARARLAGTTLVCLSDDDLPLLGLNGVSALRGGDAGQEREAALSAYAYDVARAVEADRPGLMAGAGERETFRVLTAAGAGAGGGLGFAVRALGGRVESAAAVLGDVVGLGSAIERHDVAVLVVERLDGSGLHTGVVPDTVSRAADVGVPVVVLATDVRVGRRELSAAGVAAAYPLGADPASATARVVRTWTRR</sequence>
<name>A0A1H1S6U2_9CELL</name>
<keyword evidence="2" id="KW-0808">Transferase</keyword>
<dbReference type="RefSeq" id="WP_172829044.1">
    <property type="nucleotide sequence ID" value="NZ_LT629776.1"/>
</dbReference>
<dbReference type="PANTHER" id="PTHR21599">
    <property type="entry name" value="GLYCERATE KINASE"/>
    <property type="match status" value="1"/>
</dbReference>
<dbReference type="STRING" id="545619.SAMN04489860_1546"/>
<dbReference type="GO" id="GO:0031388">
    <property type="term" value="P:organic acid phosphorylation"/>
    <property type="evidence" value="ECO:0007669"/>
    <property type="project" value="InterPro"/>
</dbReference>
<evidence type="ECO:0000313" key="4">
    <source>
        <dbReference type="EMBL" id="SDS43623.1"/>
    </source>
</evidence>
<dbReference type="InterPro" id="IPR018197">
    <property type="entry name" value="Glycerate_kinase_RE-like"/>
</dbReference>
<evidence type="ECO:0000313" key="5">
    <source>
        <dbReference type="Proteomes" id="UP000185663"/>
    </source>
</evidence>
<keyword evidence="5" id="KW-1185">Reference proteome</keyword>
<evidence type="ECO:0000256" key="3">
    <source>
        <dbReference type="ARBA" id="ARBA00022777"/>
    </source>
</evidence>
<dbReference type="InterPro" id="IPR018193">
    <property type="entry name" value="Glyc_kinase_flavodox-like_fold"/>
</dbReference>
<protein>
    <submittedName>
        <fullName evidence="4">Glycerate kinase</fullName>
    </submittedName>
</protein>
<reference evidence="4 5" key="1">
    <citation type="submission" date="2016-10" db="EMBL/GenBank/DDBJ databases">
        <authorList>
            <person name="de Groot N.N."/>
        </authorList>
    </citation>
    <scope>NUCLEOTIDE SEQUENCE [LARGE SCALE GENOMIC DNA]</scope>
    <source>
        <strain evidence="4 5">DSM 22126</strain>
    </source>
</reference>
<dbReference type="InterPro" id="IPR036129">
    <property type="entry name" value="Glycerate_kinase_sf"/>
</dbReference>
<dbReference type="Pfam" id="PF02595">
    <property type="entry name" value="Gly_kinase"/>
    <property type="match status" value="1"/>
</dbReference>
<dbReference type="Gene3D" id="3.90.1510.10">
    <property type="entry name" value="Glycerate kinase, domain 2"/>
    <property type="match status" value="1"/>
</dbReference>
<dbReference type="Proteomes" id="UP000185663">
    <property type="component" value="Chromosome I"/>
</dbReference>
<dbReference type="EMBL" id="LT629776">
    <property type="protein sequence ID" value="SDS43623.1"/>
    <property type="molecule type" value="Genomic_DNA"/>
</dbReference>
<accession>A0A1H1S6U2</accession>
<dbReference type="eggNOG" id="COG1929">
    <property type="taxonomic scope" value="Bacteria"/>
</dbReference>
<gene>
    <name evidence="4" type="ORF">SAMN04489860_1546</name>
</gene>
<dbReference type="SUPFAM" id="SSF110738">
    <property type="entry name" value="Glycerate kinase I"/>
    <property type="match status" value="1"/>
</dbReference>
<comment type="similarity">
    <text evidence="1">Belongs to the glycerate kinase type-1 family.</text>
</comment>
<dbReference type="GO" id="GO:0008887">
    <property type="term" value="F:glycerate kinase activity"/>
    <property type="evidence" value="ECO:0007669"/>
    <property type="project" value="InterPro"/>
</dbReference>
<dbReference type="AlphaFoldDB" id="A0A1H1S6U2"/>
<organism evidence="4 5">
    <name type="scientific">Paraoerskovia marina</name>
    <dbReference type="NCBI Taxonomy" id="545619"/>
    <lineage>
        <taxon>Bacteria</taxon>
        <taxon>Bacillati</taxon>
        <taxon>Actinomycetota</taxon>
        <taxon>Actinomycetes</taxon>
        <taxon>Micrococcales</taxon>
        <taxon>Cellulomonadaceae</taxon>
        <taxon>Paraoerskovia</taxon>
    </lineage>
</organism>
<proteinExistence type="inferred from homology"/>
<dbReference type="InterPro" id="IPR004381">
    <property type="entry name" value="Glycerate_kinase"/>
</dbReference>
<evidence type="ECO:0000256" key="2">
    <source>
        <dbReference type="ARBA" id="ARBA00022679"/>
    </source>
</evidence>
<evidence type="ECO:0000256" key="1">
    <source>
        <dbReference type="ARBA" id="ARBA00006284"/>
    </source>
</evidence>